<evidence type="ECO:0000313" key="2">
    <source>
        <dbReference type="EMBL" id="KAF9760227.1"/>
    </source>
</evidence>
<evidence type="ECO:0000313" key="3">
    <source>
        <dbReference type="Proteomes" id="UP000616885"/>
    </source>
</evidence>
<gene>
    <name evidence="2" type="ORF">IM811_001921</name>
</gene>
<dbReference type="SUPFAM" id="SSF52540">
    <property type="entry name" value="P-loop containing nucleoside triphosphate hydrolases"/>
    <property type="match status" value="1"/>
</dbReference>
<sequence>MIATAKEVITHATATRPQSDPNDGSDMNYLPAIGIGNSSEFCRKYRDDGLLEAGQPSNMSVHSTESTPEIVEEAPRAWTWAFKKLINLVSETKGAATDEVVKFVMKHLAGTKLIFVVGKTGTGKTTILAELTGLEGLNPGETVDAGTKEYSVCPAIIDDEQYLFIDTAGFGDPKRNDLDIFRDTISSLMTFGPFVQVVGVLFVIGCPGTRLEQQDVKTLRWVQCFCGPAFLRNVTFVTGSWDSHSKSAFKQAYTRMQSLLENEIIKQALKPSDSKRRYHGVYIYHHGVTGGVLTPDAFPGLDLIENAEERKEELRKLIRRRYSELRFKPAKLQFKQEVENRIPFFLTEAAKVLRAPVDSTTVQFMDGKCVLRQVIESHDVPPLDFEQVPDQEPTGWAQGIQNWFELARRVSSYFQEARQKESTSFGSGVQHAWNNIRAWWSGESDEA</sequence>
<organism evidence="2 3">
    <name type="scientific">Bionectria ochroleuca</name>
    <name type="common">Gliocladium roseum</name>
    <dbReference type="NCBI Taxonomy" id="29856"/>
    <lineage>
        <taxon>Eukaryota</taxon>
        <taxon>Fungi</taxon>
        <taxon>Dikarya</taxon>
        <taxon>Ascomycota</taxon>
        <taxon>Pezizomycotina</taxon>
        <taxon>Sordariomycetes</taxon>
        <taxon>Hypocreomycetidae</taxon>
        <taxon>Hypocreales</taxon>
        <taxon>Bionectriaceae</taxon>
        <taxon>Clonostachys</taxon>
    </lineage>
</organism>
<dbReference type="Proteomes" id="UP000616885">
    <property type="component" value="Unassembled WGS sequence"/>
</dbReference>
<dbReference type="EMBL" id="JADCTT010000001">
    <property type="protein sequence ID" value="KAF9760227.1"/>
    <property type="molecule type" value="Genomic_DNA"/>
</dbReference>
<name>A0A8H7NQ11_BIOOC</name>
<dbReference type="InterPro" id="IPR027417">
    <property type="entry name" value="P-loop_NTPase"/>
</dbReference>
<accession>A0A8H7NQ11</accession>
<proteinExistence type="predicted"/>
<dbReference type="AlphaFoldDB" id="A0A8H7NQ11"/>
<reference evidence="2" key="1">
    <citation type="submission" date="2020-10" db="EMBL/GenBank/DDBJ databases">
        <title>High-Quality Genome Resource of Clonostachys rosea strain S41 by Oxford Nanopore Long-Read Sequencing.</title>
        <authorList>
            <person name="Wang H."/>
        </authorList>
    </citation>
    <scope>NUCLEOTIDE SEQUENCE</scope>
    <source>
        <strain evidence="2">S41</strain>
    </source>
</reference>
<feature type="compositionally biased region" description="Polar residues" evidence="1">
    <location>
        <begin position="12"/>
        <end position="22"/>
    </location>
</feature>
<feature type="region of interest" description="Disordered" evidence="1">
    <location>
        <begin position="1"/>
        <end position="26"/>
    </location>
</feature>
<evidence type="ECO:0008006" key="4">
    <source>
        <dbReference type="Google" id="ProtNLM"/>
    </source>
</evidence>
<comment type="caution">
    <text evidence="2">The sequence shown here is derived from an EMBL/GenBank/DDBJ whole genome shotgun (WGS) entry which is preliminary data.</text>
</comment>
<dbReference type="Gene3D" id="3.40.50.300">
    <property type="entry name" value="P-loop containing nucleotide triphosphate hydrolases"/>
    <property type="match status" value="1"/>
</dbReference>
<protein>
    <recommendedName>
        <fullName evidence="4">G domain-containing protein</fullName>
    </recommendedName>
</protein>
<evidence type="ECO:0000256" key="1">
    <source>
        <dbReference type="SAM" id="MobiDB-lite"/>
    </source>
</evidence>